<geneLocation type="plasmid" evidence="1 2">
    <name>pRetIE4771b</name>
</geneLocation>
<evidence type="ECO:0000313" key="1">
    <source>
        <dbReference type="EMBL" id="AIC29902.1"/>
    </source>
</evidence>
<evidence type="ECO:0000313" key="2">
    <source>
        <dbReference type="Proteomes" id="UP000027180"/>
    </source>
</evidence>
<organism evidence="1 2">
    <name type="scientific">Rhizobium etli bv. mimosae str. IE4771</name>
    <dbReference type="NCBI Taxonomy" id="1432050"/>
    <lineage>
        <taxon>Bacteria</taxon>
        <taxon>Pseudomonadati</taxon>
        <taxon>Pseudomonadota</taxon>
        <taxon>Alphaproteobacteria</taxon>
        <taxon>Hyphomicrobiales</taxon>
        <taxon>Rhizobiaceae</taxon>
        <taxon>Rhizobium/Agrobacterium group</taxon>
        <taxon>Rhizobium</taxon>
    </lineage>
</organism>
<sequence length="253" mass="29306">MTHSALSPEPFVILGMPRTGTHYLEALLNEHPNVLSNGELLNTYDTNWPDKDRLLRSDRELLELAYLRFPRRSDKKVTHVGCKINEPQFIERPGFFDELAHWPGLKVIFLYRRNTLESLRSLEQARQSRQWLKFTSDDDAAPPPRVKLPIASCEAYFNAADDFHVRVEQSFASASLVEIEYERLLSEPAACLETIWDFLGAPSLQHSGRAILQRQEWRPLDETVENFDALRRHFADGPYARFFEIDDEFVSKG</sequence>
<protein>
    <submittedName>
        <fullName evidence="1">Sulfotransferase nodulation protein NodH</fullName>
    </submittedName>
</protein>
<dbReference type="EMBL" id="CP006988">
    <property type="protein sequence ID" value="AIC29902.1"/>
    <property type="molecule type" value="Genomic_DNA"/>
</dbReference>
<dbReference type="AlphaFoldDB" id="A0A060I7Q1"/>
<dbReference type="Gene3D" id="3.40.50.300">
    <property type="entry name" value="P-loop containing nucleotide triphosphate hydrolases"/>
    <property type="match status" value="1"/>
</dbReference>
<dbReference type="Proteomes" id="UP000027180">
    <property type="component" value="Plasmid pRetIE4771b"/>
</dbReference>
<reference evidence="1 2" key="1">
    <citation type="submission" date="2013-12" db="EMBL/GenBank/DDBJ databases">
        <title>Complete genome sequence of Rhizobium etli bv. mimosae IE4771.</title>
        <authorList>
            <person name="Bustos P."/>
            <person name="Santamaria R.I."/>
            <person name="Lozano L."/>
            <person name="Ormeno-Orrillo E."/>
            <person name="Rogel M.A."/>
            <person name="Romero D."/>
            <person name="Cevallos M.A."/>
            <person name="Martinez-Romero E."/>
            <person name="Gonzalez V."/>
        </authorList>
    </citation>
    <scope>NUCLEOTIDE SEQUENCE [LARGE SCALE GENOMIC DNA]</scope>
    <source>
        <strain evidence="1 2">IE4771</strain>
        <plasmid evidence="2">Plasmid pRetIE4771b</plasmid>
    </source>
</reference>
<dbReference type="InterPro" id="IPR027417">
    <property type="entry name" value="P-loop_NTPase"/>
</dbReference>
<dbReference type="KEGG" id="rei:IE4771_PB00171"/>
<accession>A0A060I7Q1</accession>
<dbReference type="PANTHER" id="PTHR32175">
    <property type="entry name" value="PROTEIN, PUTATIVE, EXPRESSED-RELATED"/>
    <property type="match status" value="1"/>
</dbReference>
<gene>
    <name evidence="1" type="primary">nodH</name>
    <name evidence="1" type="ORF">IE4771_PB00171</name>
</gene>
<dbReference type="InterPro" id="IPR052796">
    <property type="entry name" value="Nod_factor_sulfotransferase"/>
</dbReference>
<dbReference type="SUPFAM" id="SSF52540">
    <property type="entry name" value="P-loop containing nucleoside triphosphate hydrolases"/>
    <property type="match status" value="1"/>
</dbReference>
<dbReference type="OrthoDB" id="9800698at2"/>
<dbReference type="RefSeq" id="WP_040140406.1">
    <property type="nucleotide sequence ID" value="NZ_CP006988.1"/>
</dbReference>
<proteinExistence type="predicted"/>
<dbReference type="HOGENOM" id="CLU_067802_0_0_5"/>
<keyword evidence="1" id="KW-0614">Plasmid</keyword>
<name>A0A060I7Q1_RHIET</name>
<dbReference type="Pfam" id="PF13469">
    <property type="entry name" value="Sulfotransfer_3"/>
    <property type="match status" value="1"/>
</dbReference>
<dbReference type="PANTHER" id="PTHR32175:SF26">
    <property type="entry name" value="PROTEIN, PUTATIVE, EXPRESSED-RELATED"/>
    <property type="match status" value="1"/>
</dbReference>